<evidence type="ECO:0000313" key="2">
    <source>
        <dbReference type="Proteomes" id="UP001597418"/>
    </source>
</evidence>
<keyword evidence="1" id="KW-0449">Lipoprotein</keyword>
<dbReference type="InterPro" id="IPR041662">
    <property type="entry name" value="SusD-like_2"/>
</dbReference>
<name>A0ABW5U8R4_9SPHI</name>
<keyword evidence="2" id="KW-1185">Reference proteome</keyword>
<reference evidence="2" key="1">
    <citation type="journal article" date="2019" name="Int. J. Syst. Evol. Microbiol.">
        <title>The Global Catalogue of Microorganisms (GCM) 10K type strain sequencing project: providing services to taxonomists for standard genome sequencing and annotation.</title>
        <authorList>
            <consortium name="The Broad Institute Genomics Platform"/>
            <consortium name="The Broad Institute Genome Sequencing Center for Infectious Disease"/>
            <person name="Wu L."/>
            <person name="Ma J."/>
        </authorList>
    </citation>
    <scope>NUCLEOTIDE SEQUENCE [LARGE SCALE GENOMIC DNA]</scope>
    <source>
        <strain evidence="2">KCTC 42247</strain>
    </source>
</reference>
<protein>
    <submittedName>
        <fullName evidence="1">SusD/RagB family nutrient-binding outer membrane lipoprotein</fullName>
    </submittedName>
</protein>
<dbReference type="Proteomes" id="UP001597418">
    <property type="component" value="Unassembled WGS sequence"/>
</dbReference>
<proteinExistence type="predicted"/>
<sequence length="564" mass="64107">MTILKTVKYITFALVAQATILGCSRDKFAEYNTDPDAVLNPPVDYLFTQAVIMTQDNDMEAFYDNYSYISRWSRVFLQITGNSVGVTDNAANANNRYGKFFEDIGPLLVDVQTLIDRMPEDEKARNVYKRAIPSVLKAWQAWYVSDVNGSIPYTEAFQARYNGTLRPKYETQSELFTIFDQELKEAATILSTPQPVEQFSYGDQDLYFNGDAAKWAKAANSLRLMIALRLMKRDPARLQAVVQDVLNHPAGLIASADDDWSLTARPNFTQGGNWNITGNGRLFVGESGVVNYMWNNEDPRLRFFFRPNQWSEENFQRAKEQNVIPANAVYNPRRYYGQYSNPEAAEDPTKARFFAPLQIRDGENTITLDTVSRIQDRLFQPENNGGTGIGIFPVLTYADLCFIRAEIAQRGWSSENASEWYTKGIEASLRFYDKLAASTQIVDYVALTDAEIAAFKAKPGIAYNAATGLEQIVLQAYLNYFRNFNEAWALVKRTGMPNKNTALMFEDWTNTGSVSKMPRRFNIGFPVTGEYNFDNKKAAIDQMMSDPEFGQPSDIQGRIWWDKQ</sequence>
<dbReference type="PROSITE" id="PS51257">
    <property type="entry name" value="PROKAR_LIPOPROTEIN"/>
    <property type="match status" value="1"/>
</dbReference>
<dbReference type="SUPFAM" id="SSF48452">
    <property type="entry name" value="TPR-like"/>
    <property type="match status" value="1"/>
</dbReference>
<gene>
    <name evidence="1" type="ORF">ACFSQ6_01080</name>
</gene>
<dbReference type="Pfam" id="PF12771">
    <property type="entry name" value="SusD-like_2"/>
    <property type="match status" value="1"/>
</dbReference>
<comment type="caution">
    <text evidence="1">The sequence shown here is derived from an EMBL/GenBank/DDBJ whole genome shotgun (WGS) entry which is preliminary data.</text>
</comment>
<dbReference type="EMBL" id="JBHUMB010000005">
    <property type="protein sequence ID" value="MFD2741980.1"/>
    <property type="molecule type" value="Genomic_DNA"/>
</dbReference>
<organism evidence="1 2">
    <name type="scientific">Sphingobacterium populi</name>
    <dbReference type="NCBI Taxonomy" id="1812824"/>
    <lineage>
        <taxon>Bacteria</taxon>
        <taxon>Pseudomonadati</taxon>
        <taxon>Bacteroidota</taxon>
        <taxon>Sphingobacteriia</taxon>
        <taxon>Sphingobacteriales</taxon>
        <taxon>Sphingobacteriaceae</taxon>
        <taxon>Sphingobacterium</taxon>
    </lineage>
</organism>
<evidence type="ECO:0000313" key="1">
    <source>
        <dbReference type="EMBL" id="MFD2741980.1"/>
    </source>
</evidence>
<dbReference type="Gene3D" id="1.25.40.390">
    <property type="match status" value="1"/>
</dbReference>
<dbReference type="RefSeq" id="WP_066753215.1">
    <property type="nucleotide sequence ID" value="NZ_JBHUMB010000005.1"/>
</dbReference>
<accession>A0ABW5U8R4</accession>
<dbReference type="InterPro" id="IPR011990">
    <property type="entry name" value="TPR-like_helical_dom_sf"/>
</dbReference>